<dbReference type="Gene3D" id="2.70.70.10">
    <property type="entry name" value="Glucose Permease (Domain IIA)"/>
    <property type="match status" value="1"/>
</dbReference>
<proteinExistence type="predicted"/>
<feature type="signal peptide" evidence="3">
    <location>
        <begin position="1"/>
        <end position="21"/>
    </location>
</feature>
<dbReference type="Proteomes" id="UP000000771">
    <property type="component" value="Chromosome"/>
</dbReference>
<evidence type="ECO:0000256" key="2">
    <source>
        <dbReference type="SAM" id="MobiDB-lite"/>
    </source>
</evidence>
<reference evidence="4 5" key="1">
    <citation type="journal article" date="2009" name="Stand. Genomic Sci.">
        <title>Complete genome sequence of Acidimicrobium ferrooxidans type strain (ICP).</title>
        <authorList>
            <person name="Clum A."/>
            <person name="Nolan M."/>
            <person name="Lang E."/>
            <person name="Glavina Del Rio T."/>
            <person name="Tice H."/>
            <person name="Copeland A."/>
            <person name="Cheng J.F."/>
            <person name="Lucas S."/>
            <person name="Chen F."/>
            <person name="Bruce D."/>
            <person name="Goodwin L."/>
            <person name="Pitluck S."/>
            <person name="Ivanova N."/>
            <person name="Mavrommatis K."/>
            <person name="Mikhailova N."/>
            <person name="Pati A."/>
            <person name="Chen A."/>
            <person name="Palaniappan K."/>
            <person name="Goker M."/>
            <person name="Spring S."/>
            <person name="Land M."/>
            <person name="Hauser L."/>
            <person name="Chang Y.J."/>
            <person name="Jeffries C.C."/>
            <person name="Chain P."/>
            <person name="Bristow J."/>
            <person name="Eisen J.A."/>
            <person name="Markowitz V."/>
            <person name="Hugenholtz P."/>
            <person name="Kyrpides N.C."/>
            <person name="Klenk H.P."/>
            <person name="Lapidus A."/>
        </authorList>
    </citation>
    <scope>NUCLEOTIDE SEQUENCE [LARGE SCALE GENOMIC DNA]</scope>
    <source>
        <strain evidence="5">DSM 10331 / JCM 15462 / NBRC 103882 / ICP</strain>
    </source>
</reference>
<dbReference type="STRING" id="525909.Afer_0245"/>
<keyword evidence="5" id="KW-1185">Reference proteome</keyword>
<feature type="chain" id="PRO_5038455305" description="Peptidase M23" evidence="3">
    <location>
        <begin position="22"/>
        <end position="426"/>
    </location>
</feature>
<sequence>MRWKTLVTTTVATAIATFAVATPNVTPADATTQLSQAKAEAAQLTAQISKLDQQAQAAMNTYDQLQLKLATTKSQIATLQGQIVRREADVARLKAKVASEAVNIFTQAGASSSVISIAKGTPNDAAIIQTDVTAATANQEAAVAAYVTAKQALELQQASLRSAMSDLATQSAQAQSAAQAAQNAQAQAQAQLASVNSQIQQLVAQQLAAEQAAQAQAAAAAAQREAAALAAAQAQQARAAQDSAPTPAVVVSPSGGSAPAPTPTSPSGYVNPLADTQILQVERIDQGVDYLCNGPITALGAGRIVSTYEGGWPNGVFLDYQLTSGPAAGDYVYVAEDVVPTVAVGQAVSAGQQIATCFPGSDGIETGWAAPGGIGEAYAGYAGQWNNSNSTAFGLNFSQLLSALGAPGGIVYGPVVGSLPAGWPGW</sequence>
<gene>
    <name evidence="4" type="ordered locus">Afer_0245</name>
</gene>
<protein>
    <recommendedName>
        <fullName evidence="6">Peptidase M23</fullName>
    </recommendedName>
</protein>
<dbReference type="EMBL" id="CP001631">
    <property type="protein sequence ID" value="ACU53214.1"/>
    <property type="molecule type" value="Genomic_DNA"/>
</dbReference>
<feature type="coiled-coil region" evidence="1">
    <location>
        <begin position="34"/>
        <end position="96"/>
    </location>
</feature>
<organism evidence="4 5">
    <name type="scientific">Acidimicrobium ferrooxidans (strain DSM 10331 / JCM 15462 / NBRC 103882 / ICP)</name>
    <dbReference type="NCBI Taxonomy" id="525909"/>
    <lineage>
        <taxon>Bacteria</taxon>
        <taxon>Bacillati</taxon>
        <taxon>Actinomycetota</taxon>
        <taxon>Acidimicrobiia</taxon>
        <taxon>Acidimicrobiales</taxon>
        <taxon>Acidimicrobiaceae</taxon>
        <taxon>Acidimicrobium</taxon>
    </lineage>
</organism>
<dbReference type="RefSeq" id="WP_015797719.1">
    <property type="nucleotide sequence ID" value="NC_013124.1"/>
</dbReference>
<dbReference type="Gene3D" id="1.10.287.1490">
    <property type="match status" value="1"/>
</dbReference>
<keyword evidence="3" id="KW-0732">Signal</keyword>
<dbReference type="eggNOG" id="COG4942">
    <property type="taxonomic scope" value="Bacteria"/>
</dbReference>
<dbReference type="InterPro" id="IPR011055">
    <property type="entry name" value="Dup_hybrid_motif"/>
</dbReference>
<dbReference type="AlphaFoldDB" id="C7M2H0"/>
<dbReference type="KEGG" id="afo:Afer_0245"/>
<feature type="coiled-coil region" evidence="1">
    <location>
        <begin position="167"/>
        <end position="232"/>
    </location>
</feature>
<name>C7M2H0_ACIFD</name>
<accession>C7M2H0</accession>
<evidence type="ECO:0000313" key="5">
    <source>
        <dbReference type="Proteomes" id="UP000000771"/>
    </source>
</evidence>
<evidence type="ECO:0000256" key="3">
    <source>
        <dbReference type="SAM" id="SignalP"/>
    </source>
</evidence>
<feature type="region of interest" description="Disordered" evidence="2">
    <location>
        <begin position="241"/>
        <end position="268"/>
    </location>
</feature>
<dbReference type="SUPFAM" id="SSF51261">
    <property type="entry name" value="Duplicated hybrid motif"/>
    <property type="match status" value="1"/>
</dbReference>
<evidence type="ECO:0000313" key="4">
    <source>
        <dbReference type="EMBL" id="ACU53214.1"/>
    </source>
</evidence>
<feature type="compositionally biased region" description="Low complexity" evidence="2">
    <location>
        <begin position="241"/>
        <end position="259"/>
    </location>
</feature>
<dbReference type="HOGENOM" id="CLU_643450_0_0_11"/>
<evidence type="ECO:0008006" key="6">
    <source>
        <dbReference type="Google" id="ProtNLM"/>
    </source>
</evidence>
<keyword evidence="1" id="KW-0175">Coiled coil</keyword>
<dbReference type="OrthoDB" id="5244851at2"/>
<evidence type="ECO:0000256" key="1">
    <source>
        <dbReference type="SAM" id="Coils"/>
    </source>
</evidence>